<gene>
    <name evidence="3" type="ORF">NP511_14110</name>
</gene>
<dbReference type="Proteomes" id="UP001224926">
    <property type="component" value="Chromosome"/>
</dbReference>
<keyword evidence="2" id="KW-0812">Transmembrane</keyword>
<evidence type="ECO:0008006" key="5">
    <source>
        <dbReference type="Google" id="ProtNLM"/>
    </source>
</evidence>
<dbReference type="AlphaFoldDB" id="A0AAF0P733"/>
<name>A0AAF0P733_9EURY</name>
<keyword evidence="2" id="KW-0472">Membrane</keyword>
<accession>A0AAF0P733</accession>
<evidence type="ECO:0000256" key="1">
    <source>
        <dbReference type="SAM" id="MobiDB-lite"/>
    </source>
</evidence>
<feature type="transmembrane region" description="Helical" evidence="2">
    <location>
        <begin position="240"/>
        <end position="262"/>
    </location>
</feature>
<keyword evidence="4" id="KW-1185">Reference proteome</keyword>
<feature type="compositionally biased region" description="Basic and acidic residues" evidence="1">
    <location>
        <begin position="97"/>
        <end position="106"/>
    </location>
</feature>
<feature type="transmembrane region" description="Helical" evidence="2">
    <location>
        <begin position="6"/>
        <end position="27"/>
    </location>
</feature>
<dbReference type="RefSeq" id="WP_049966011.1">
    <property type="nucleotide sequence ID" value="NZ_CP101873.1"/>
</dbReference>
<proteinExistence type="predicted"/>
<dbReference type="EMBL" id="CP101873">
    <property type="protein sequence ID" value="WMT06518.1"/>
    <property type="molecule type" value="Genomic_DNA"/>
</dbReference>
<keyword evidence="2" id="KW-1133">Transmembrane helix</keyword>
<sequence length="270" mass="30491">MAEIVVVLFLIIVFIPAFLVFAVYLCYLGARDLQTFWTIVTTTPQSIDEITAQRGPIEVEGKAVPSDEHGTVTGPFTETDCLVYTYSAQGRPGSGPDDARRSDDGKFDILDEGTEYTKFYVEDETGRVLVDPAGATFELTPESYYNAPLSDTPTPVKEYMQRHPETRPPDTLIHPVISHFLRNHNRFVERRLDIGDTVYITGYKRTDTGWGTDEIIVDTGPNESEFVIYDRSKRWTAFEYGIYGLGKVIASLILAIMMLILLHENLQYLL</sequence>
<evidence type="ECO:0000313" key="3">
    <source>
        <dbReference type="EMBL" id="WMT06518.1"/>
    </source>
</evidence>
<reference evidence="3 4" key="1">
    <citation type="submission" date="2022-07" db="EMBL/GenBank/DDBJ databases">
        <title>Two temperate virus in Haloterrigena jeotgali A29.</title>
        <authorList>
            <person name="Deng X."/>
        </authorList>
    </citation>
    <scope>NUCLEOTIDE SEQUENCE [LARGE SCALE GENOMIC DNA]</scope>
    <source>
        <strain evidence="3 4">A29</strain>
    </source>
</reference>
<protein>
    <recommendedName>
        <fullName evidence="5">RING-type E3 ubiquitin transferase</fullName>
    </recommendedName>
</protein>
<organism evidence="3 4">
    <name type="scientific">Natrinema thermotolerans</name>
    <dbReference type="NCBI Taxonomy" id="121872"/>
    <lineage>
        <taxon>Archaea</taxon>
        <taxon>Methanobacteriati</taxon>
        <taxon>Methanobacteriota</taxon>
        <taxon>Stenosarchaea group</taxon>
        <taxon>Halobacteria</taxon>
        <taxon>Halobacteriales</taxon>
        <taxon>Natrialbaceae</taxon>
        <taxon>Natrinema</taxon>
    </lineage>
</organism>
<evidence type="ECO:0000313" key="4">
    <source>
        <dbReference type="Proteomes" id="UP001224926"/>
    </source>
</evidence>
<evidence type="ECO:0000256" key="2">
    <source>
        <dbReference type="SAM" id="Phobius"/>
    </source>
</evidence>
<feature type="region of interest" description="Disordered" evidence="1">
    <location>
        <begin position="87"/>
        <end position="106"/>
    </location>
</feature>
<dbReference type="GeneID" id="39862765"/>
<dbReference type="GeneID" id="84215097"/>